<dbReference type="AlphaFoldDB" id="A0A9C7GDX4"/>
<reference evidence="1" key="1">
    <citation type="submission" date="2021-10" db="EMBL/GenBank/DDBJ databases">
        <authorList>
            <person name="Criscuolo A."/>
        </authorList>
    </citation>
    <scope>NUCLEOTIDE SEQUENCE</scope>
    <source>
        <strain evidence="1">CIP111885</strain>
    </source>
</reference>
<evidence type="ECO:0000313" key="2">
    <source>
        <dbReference type="Proteomes" id="UP000789845"/>
    </source>
</evidence>
<name>A0A9C7GDX4_9BACI</name>
<organism evidence="1 2">
    <name type="scientific">Pseudoneobacillus rhizosphaerae</name>
    <dbReference type="NCBI Taxonomy" id="2880968"/>
    <lineage>
        <taxon>Bacteria</taxon>
        <taxon>Bacillati</taxon>
        <taxon>Bacillota</taxon>
        <taxon>Bacilli</taxon>
        <taxon>Bacillales</taxon>
        <taxon>Bacillaceae</taxon>
        <taxon>Pseudoneobacillus</taxon>
    </lineage>
</organism>
<comment type="caution">
    <text evidence="1">The sequence shown here is derived from an EMBL/GenBank/DDBJ whole genome shotgun (WGS) entry which is preliminary data.</text>
</comment>
<accession>A0A9C7GDX4</accession>
<dbReference type="InterPro" id="IPR027417">
    <property type="entry name" value="P-loop_NTPase"/>
</dbReference>
<keyword evidence="2" id="KW-1185">Reference proteome</keyword>
<protein>
    <submittedName>
        <fullName evidence="1">Uncharacterized protein</fullName>
    </submittedName>
</protein>
<gene>
    <name evidence="1" type="ORF">NEOCIP111885_04050</name>
</gene>
<dbReference type="EMBL" id="CAKJTG010000032">
    <property type="protein sequence ID" value="CAG9610295.1"/>
    <property type="molecule type" value="Genomic_DNA"/>
</dbReference>
<dbReference type="RefSeq" id="WP_230498563.1">
    <property type="nucleotide sequence ID" value="NZ_CAKJTG010000032.1"/>
</dbReference>
<evidence type="ECO:0000313" key="1">
    <source>
        <dbReference type="EMBL" id="CAG9610295.1"/>
    </source>
</evidence>
<sequence length="267" mass="31211">MIRKLYIVEGIPGSGKTTTANWLAKVLSEQGKDTHLFLEGNPEHPADYESVACLNENQLLEMEKEFPFIRNFGVNKDRWFFISYASLSDSNPDLHKALQKFDVYELSVENFCEVTLLRWQEFAELAEAEDKVYVLECCFLQNPFTFLLAKHNVSAEVIFSHIEKIAREIASLDPVILYFEQDNIKESLDRVRKDRSVEWFEFLTWYYTGQEYGQSQGLAGETGVLHFLEERKKLEKRCLEQLESKSLILNNSNFDWDMCKEQILAYI</sequence>
<dbReference type="SUPFAM" id="SSF52540">
    <property type="entry name" value="P-loop containing nucleoside triphosphate hydrolases"/>
    <property type="match status" value="1"/>
</dbReference>
<dbReference type="Gene3D" id="3.40.50.300">
    <property type="entry name" value="P-loop containing nucleotide triphosphate hydrolases"/>
    <property type="match status" value="1"/>
</dbReference>
<dbReference type="Proteomes" id="UP000789845">
    <property type="component" value="Unassembled WGS sequence"/>
</dbReference>
<proteinExistence type="predicted"/>